<name>N1PTL9_DOTSN</name>
<evidence type="ECO:0000313" key="2">
    <source>
        <dbReference type="EMBL" id="EME46303.1"/>
    </source>
</evidence>
<dbReference type="Gene3D" id="3.90.1300.10">
    <property type="entry name" value="Amidase signature (AS) domain"/>
    <property type="match status" value="1"/>
</dbReference>
<accession>N1PTL9</accession>
<dbReference type="STRING" id="675120.N1PTL9"/>
<dbReference type="OrthoDB" id="421993at2759"/>
<reference evidence="3" key="1">
    <citation type="journal article" date="2012" name="PLoS Genet.">
        <title>The genomes of the fungal plant pathogens Cladosporium fulvum and Dothistroma septosporum reveal adaptation to different hosts and lifestyles but also signatures of common ancestry.</title>
        <authorList>
            <person name="de Wit P.J.G.M."/>
            <person name="van der Burgt A."/>
            <person name="Oekmen B."/>
            <person name="Stergiopoulos I."/>
            <person name="Abd-Elsalam K.A."/>
            <person name="Aerts A.L."/>
            <person name="Bahkali A.H."/>
            <person name="Beenen H.G."/>
            <person name="Chettri P."/>
            <person name="Cox M.P."/>
            <person name="Datema E."/>
            <person name="de Vries R.P."/>
            <person name="Dhillon B."/>
            <person name="Ganley A.R."/>
            <person name="Griffiths S.A."/>
            <person name="Guo Y."/>
            <person name="Hamelin R.C."/>
            <person name="Henrissat B."/>
            <person name="Kabir M.S."/>
            <person name="Jashni M.K."/>
            <person name="Kema G."/>
            <person name="Klaubauf S."/>
            <person name="Lapidus A."/>
            <person name="Levasseur A."/>
            <person name="Lindquist E."/>
            <person name="Mehrabi R."/>
            <person name="Ohm R.A."/>
            <person name="Owen T.J."/>
            <person name="Salamov A."/>
            <person name="Schwelm A."/>
            <person name="Schijlen E."/>
            <person name="Sun H."/>
            <person name="van den Burg H.A."/>
            <person name="van Ham R.C.H.J."/>
            <person name="Zhang S."/>
            <person name="Goodwin S.B."/>
            <person name="Grigoriev I.V."/>
            <person name="Collemare J."/>
            <person name="Bradshaw R.E."/>
        </authorList>
    </citation>
    <scope>NUCLEOTIDE SEQUENCE [LARGE SCALE GENOMIC DNA]</scope>
    <source>
        <strain evidence="3">NZE10 / CBS 128990</strain>
    </source>
</reference>
<evidence type="ECO:0000313" key="3">
    <source>
        <dbReference type="Proteomes" id="UP000016933"/>
    </source>
</evidence>
<dbReference type="InterPro" id="IPR036928">
    <property type="entry name" value="AS_sf"/>
</dbReference>
<organism evidence="2 3">
    <name type="scientific">Dothistroma septosporum (strain NZE10 / CBS 128990)</name>
    <name type="common">Red band needle blight fungus</name>
    <name type="synonym">Mycosphaerella pini</name>
    <dbReference type="NCBI Taxonomy" id="675120"/>
    <lineage>
        <taxon>Eukaryota</taxon>
        <taxon>Fungi</taxon>
        <taxon>Dikarya</taxon>
        <taxon>Ascomycota</taxon>
        <taxon>Pezizomycotina</taxon>
        <taxon>Dothideomycetes</taxon>
        <taxon>Dothideomycetidae</taxon>
        <taxon>Mycosphaerellales</taxon>
        <taxon>Mycosphaerellaceae</taxon>
        <taxon>Dothistroma</taxon>
    </lineage>
</organism>
<dbReference type="InterPro" id="IPR000120">
    <property type="entry name" value="Amidase"/>
</dbReference>
<dbReference type="PANTHER" id="PTHR11895:SF67">
    <property type="entry name" value="AMIDASE DOMAIN-CONTAINING PROTEIN"/>
    <property type="match status" value="1"/>
</dbReference>
<dbReference type="Proteomes" id="UP000016933">
    <property type="component" value="Unassembled WGS sequence"/>
</dbReference>
<sequence>MSKIIQMRTKSGKFTPIDVAKVLVPLISKDVKKPTKQSTAFLQVREDLVLSAAEESTQRYKQGRPLSPLDRVPVVVKDEVDVSGYKKCYASEIDFRRKDNVTSHCVKMWQDAGAVIMGKCTIQELGADINGNNPFGATLNPYNEAYYCGGSSTGSAYAIGGGLMPL</sequence>
<dbReference type="EMBL" id="KB446537">
    <property type="protein sequence ID" value="EME46303.1"/>
    <property type="molecule type" value="Genomic_DNA"/>
</dbReference>
<dbReference type="eggNOG" id="KOG1211">
    <property type="taxonomic scope" value="Eukaryota"/>
</dbReference>
<keyword evidence="3" id="KW-1185">Reference proteome</keyword>
<dbReference type="AlphaFoldDB" id="N1PTL9"/>
<feature type="domain" description="Amidase" evidence="1">
    <location>
        <begin position="36"/>
        <end position="166"/>
    </location>
</feature>
<dbReference type="GO" id="GO:0003824">
    <property type="term" value="F:catalytic activity"/>
    <property type="evidence" value="ECO:0007669"/>
    <property type="project" value="InterPro"/>
</dbReference>
<dbReference type="SUPFAM" id="SSF75304">
    <property type="entry name" value="Amidase signature (AS) enzymes"/>
    <property type="match status" value="1"/>
</dbReference>
<gene>
    <name evidence="2" type="ORF">DOTSEDRAFT_22392</name>
</gene>
<protein>
    <recommendedName>
        <fullName evidence="1">Amidase domain-containing protein</fullName>
    </recommendedName>
</protein>
<dbReference type="Pfam" id="PF01425">
    <property type="entry name" value="Amidase"/>
    <property type="match status" value="1"/>
</dbReference>
<dbReference type="HOGENOM" id="CLU_1602678_0_0_1"/>
<evidence type="ECO:0000259" key="1">
    <source>
        <dbReference type="Pfam" id="PF01425"/>
    </source>
</evidence>
<dbReference type="InterPro" id="IPR023631">
    <property type="entry name" value="Amidase_dom"/>
</dbReference>
<dbReference type="PANTHER" id="PTHR11895">
    <property type="entry name" value="TRANSAMIDASE"/>
    <property type="match status" value="1"/>
</dbReference>
<reference evidence="2 3" key="2">
    <citation type="journal article" date="2012" name="PLoS Pathog.">
        <title>Diverse lifestyles and strategies of plant pathogenesis encoded in the genomes of eighteen Dothideomycetes fungi.</title>
        <authorList>
            <person name="Ohm R.A."/>
            <person name="Feau N."/>
            <person name="Henrissat B."/>
            <person name="Schoch C.L."/>
            <person name="Horwitz B.A."/>
            <person name="Barry K.W."/>
            <person name="Condon B.J."/>
            <person name="Copeland A.C."/>
            <person name="Dhillon B."/>
            <person name="Glaser F."/>
            <person name="Hesse C.N."/>
            <person name="Kosti I."/>
            <person name="LaButti K."/>
            <person name="Lindquist E.A."/>
            <person name="Lucas S."/>
            <person name="Salamov A.A."/>
            <person name="Bradshaw R.E."/>
            <person name="Ciuffetti L."/>
            <person name="Hamelin R.C."/>
            <person name="Kema G.H.J."/>
            <person name="Lawrence C."/>
            <person name="Scott J.A."/>
            <person name="Spatafora J.W."/>
            <person name="Turgeon B.G."/>
            <person name="de Wit P.J.G.M."/>
            <person name="Zhong S."/>
            <person name="Goodwin S.B."/>
            <person name="Grigoriev I.V."/>
        </authorList>
    </citation>
    <scope>NUCLEOTIDE SEQUENCE [LARGE SCALE GENOMIC DNA]</scope>
    <source>
        <strain evidence="3">NZE10 / CBS 128990</strain>
    </source>
</reference>
<proteinExistence type="predicted"/>